<accession>A0AA40FIW4</accession>
<sequence>MSRDKQERKNPQRNEFRAYEAVNYEACEARQVHGTKGVDSTSECSQLRRGACIGCEKWKRTCEQTAWKRTKPCKYHTTAETPRIDKISNAGNVSRSPAVRGRKKEEDARLIKARVIRGHDSLREDCEIAACPNISRKYSLVSPWFINIEQLPLHTLVQGTVVRLNNGCLLDVIREESQRCEGTGL</sequence>
<name>A0AA40FIW4_9HYME</name>
<reference evidence="1" key="1">
    <citation type="submission" date="2021-10" db="EMBL/GenBank/DDBJ databases">
        <title>Melipona bicolor Genome sequencing and assembly.</title>
        <authorList>
            <person name="Araujo N.S."/>
            <person name="Arias M.C."/>
        </authorList>
    </citation>
    <scope>NUCLEOTIDE SEQUENCE</scope>
    <source>
        <strain evidence="1">USP_2M_L1-L4_2017</strain>
        <tissue evidence="1">Whole body</tissue>
    </source>
</reference>
<organism evidence="1 2">
    <name type="scientific">Melipona bicolor</name>
    <dbReference type="NCBI Taxonomy" id="60889"/>
    <lineage>
        <taxon>Eukaryota</taxon>
        <taxon>Metazoa</taxon>
        <taxon>Ecdysozoa</taxon>
        <taxon>Arthropoda</taxon>
        <taxon>Hexapoda</taxon>
        <taxon>Insecta</taxon>
        <taxon>Pterygota</taxon>
        <taxon>Neoptera</taxon>
        <taxon>Endopterygota</taxon>
        <taxon>Hymenoptera</taxon>
        <taxon>Apocrita</taxon>
        <taxon>Aculeata</taxon>
        <taxon>Apoidea</taxon>
        <taxon>Anthophila</taxon>
        <taxon>Apidae</taxon>
        <taxon>Melipona</taxon>
    </lineage>
</organism>
<proteinExistence type="predicted"/>
<protein>
    <submittedName>
        <fullName evidence="1">Uncharacterized protein</fullName>
    </submittedName>
</protein>
<comment type="caution">
    <text evidence="1">The sequence shown here is derived from an EMBL/GenBank/DDBJ whole genome shotgun (WGS) entry which is preliminary data.</text>
</comment>
<dbReference type="AlphaFoldDB" id="A0AA40FIW4"/>
<evidence type="ECO:0000313" key="2">
    <source>
        <dbReference type="Proteomes" id="UP001177670"/>
    </source>
</evidence>
<gene>
    <name evidence="1" type="ORF">K0M31_012672</name>
</gene>
<dbReference type="EMBL" id="JAHYIQ010000033">
    <property type="protein sequence ID" value="KAK1119943.1"/>
    <property type="molecule type" value="Genomic_DNA"/>
</dbReference>
<dbReference type="Proteomes" id="UP001177670">
    <property type="component" value="Unassembled WGS sequence"/>
</dbReference>
<evidence type="ECO:0000313" key="1">
    <source>
        <dbReference type="EMBL" id="KAK1119943.1"/>
    </source>
</evidence>
<keyword evidence="2" id="KW-1185">Reference proteome</keyword>